<feature type="signal peptide" evidence="1">
    <location>
        <begin position="1"/>
        <end position="27"/>
    </location>
</feature>
<keyword evidence="3" id="KW-1185">Reference proteome</keyword>
<dbReference type="GeneTree" id="ENSGT01050000246498"/>
<dbReference type="Pfam" id="PF15859">
    <property type="entry name" value="DEC1"/>
    <property type="match status" value="1"/>
</dbReference>
<name>A0A8C6BZ52_MONMO</name>
<evidence type="ECO:0000313" key="3">
    <source>
        <dbReference type="Proteomes" id="UP000694561"/>
    </source>
</evidence>
<accession>A0A8C6BZ52</accession>
<sequence length="75" mass="7991">CGAQNLHSRGWTSVLLCVSIIWGFANAKASRLQEGSSVNWQVGPCYQGGKDFIPSLVRSKVAEGLGNTPGLIIVF</sequence>
<evidence type="ECO:0000256" key="1">
    <source>
        <dbReference type="SAM" id="SignalP"/>
    </source>
</evidence>
<dbReference type="AlphaFoldDB" id="A0A8C6BZ52"/>
<proteinExistence type="predicted"/>
<dbReference type="InterPro" id="IPR031718">
    <property type="entry name" value="DEC1"/>
</dbReference>
<evidence type="ECO:0000313" key="2">
    <source>
        <dbReference type="Ensembl" id="ENSMMNP00015020758.1"/>
    </source>
</evidence>
<protein>
    <submittedName>
        <fullName evidence="2">Uncharacterized protein</fullName>
    </submittedName>
</protein>
<dbReference type="Ensembl" id="ENSMMNT00015022818.1">
    <property type="protein sequence ID" value="ENSMMNP00015020758.1"/>
    <property type="gene ID" value="ENSMMNG00015015258.1"/>
</dbReference>
<organism evidence="2 3">
    <name type="scientific">Monodon monoceros</name>
    <name type="common">Narwhal</name>
    <name type="synonym">Ceratodon monodon</name>
    <dbReference type="NCBI Taxonomy" id="40151"/>
    <lineage>
        <taxon>Eukaryota</taxon>
        <taxon>Metazoa</taxon>
        <taxon>Chordata</taxon>
        <taxon>Craniata</taxon>
        <taxon>Vertebrata</taxon>
        <taxon>Euteleostomi</taxon>
        <taxon>Mammalia</taxon>
        <taxon>Eutheria</taxon>
        <taxon>Laurasiatheria</taxon>
        <taxon>Artiodactyla</taxon>
        <taxon>Whippomorpha</taxon>
        <taxon>Cetacea</taxon>
        <taxon>Odontoceti</taxon>
        <taxon>Monodontidae</taxon>
        <taxon>Monodon</taxon>
    </lineage>
</organism>
<reference evidence="2" key="1">
    <citation type="submission" date="2025-08" db="UniProtKB">
        <authorList>
            <consortium name="Ensembl"/>
        </authorList>
    </citation>
    <scope>IDENTIFICATION</scope>
</reference>
<reference evidence="2" key="2">
    <citation type="submission" date="2025-09" db="UniProtKB">
        <authorList>
            <consortium name="Ensembl"/>
        </authorList>
    </citation>
    <scope>IDENTIFICATION</scope>
</reference>
<dbReference type="Proteomes" id="UP000694561">
    <property type="component" value="Unplaced"/>
</dbReference>
<feature type="chain" id="PRO_5034283266" evidence="1">
    <location>
        <begin position="28"/>
        <end position="75"/>
    </location>
</feature>
<keyword evidence="1" id="KW-0732">Signal</keyword>